<evidence type="ECO:0000313" key="3">
    <source>
        <dbReference type="Proteomes" id="UP000248148"/>
    </source>
</evidence>
<evidence type="ECO:0008006" key="4">
    <source>
        <dbReference type="Google" id="ProtNLM"/>
    </source>
</evidence>
<evidence type="ECO:0000313" key="2">
    <source>
        <dbReference type="EMBL" id="PYF03290.1"/>
    </source>
</evidence>
<sequence>MKSLFAAAVLAATISGAGAAGAMPLAPLGAADTAGVIQVAQGCGPGWARGPYGRCRPIYGPRPVYRAPVYRAPVYRAPVYRAPVVVAPRRVCPPGTYWRGGRCWR</sequence>
<organism evidence="2 3">
    <name type="scientific">Rhodopseudomonas faecalis</name>
    <dbReference type="NCBI Taxonomy" id="99655"/>
    <lineage>
        <taxon>Bacteria</taxon>
        <taxon>Pseudomonadati</taxon>
        <taxon>Pseudomonadota</taxon>
        <taxon>Alphaproteobacteria</taxon>
        <taxon>Hyphomicrobiales</taxon>
        <taxon>Nitrobacteraceae</taxon>
        <taxon>Rhodopseudomonas</taxon>
    </lineage>
</organism>
<dbReference type="RefSeq" id="WP_110780479.1">
    <property type="nucleotide sequence ID" value="NZ_QJTI01000007.1"/>
</dbReference>
<accession>A0A318THK2</accession>
<feature type="chain" id="PRO_5016360247" description="PXPV repeat-containing protein" evidence="1">
    <location>
        <begin position="20"/>
        <end position="105"/>
    </location>
</feature>
<dbReference type="Proteomes" id="UP000248148">
    <property type="component" value="Unassembled WGS sequence"/>
</dbReference>
<evidence type="ECO:0000256" key="1">
    <source>
        <dbReference type="SAM" id="SignalP"/>
    </source>
</evidence>
<dbReference type="InterPro" id="IPR058110">
    <property type="entry name" value="GCG_CRPN_dom"/>
</dbReference>
<dbReference type="EMBL" id="QJTI01000007">
    <property type="protein sequence ID" value="PYF03290.1"/>
    <property type="molecule type" value="Genomic_DNA"/>
</dbReference>
<dbReference type="NCBIfam" id="NF047412">
    <property type="entry name" value="sig_GCG_CRPN_rpt"/>
    <property type="match status" value="1"/>
</dbReference>
<keyword evidence="1" id="KW-0732">Signal</keyword>
<name>A0A318THK2_9BRAD</name>
<protein>
    <recommendedName>
        <fullName evidence="4">PXPV repeat-containing protein</fullName>
    </recommendedName>
</protein>
<reference evidence="2 3" key="1">
    <citation type="submission" date="2018-06" db="EMBL/GenBank/DDBJ databases">
        <title>Genomic Encyclopedia of Archaeal and Bacterial Type Strains, Phase II (KMG-II): from individual species to whole genera.</title>
        <authorList>
            <person name="Goeker M."/>
        </authorList>
    </citation>
    <scope>NUCLEOTIDE SEQUENCE [LARGE SCALE GENOMIC DNA]</scope>
    <source>
        <strain evidence="2 3">JCM 11668</strain>
    </source>
</reference>
<gene>
    <name evidence="2" type="ORF">BJ122_10712</name>
</gene>
<proteinExistence type="predicted"/>
<feature type="signal peptide" evidence="1">
    <location>
        <begin position="1"/>
        <end position="19"/>
    </location>
</feature>
<dbReference type="AlphaFoldDB" id="A0A318THK2"/>
<comment type="caution">
    <text evidence="2">The sequence shown here is derived from an EMBL/GenBank/DDBJ whole genome shotgun (WGS) entry which is preliminary data.</text>
</comment>
<keyword evidence="3" id="KW-1185">Reference proteome</keyword>